<comment type="caution">
    <text evidence="4">The sequence shown here is derived from an EMBL/GenBank/DDBJ whole genome shotgun (WGS) entry which is preliminary data.</text>
</comment>
<feature type="transmembrane region" description="Helical" evidence="2">
    <location>
        <begin position="213"/>
        <end position="232"/>
    </location>
</feature>
<evidence type="ECO:0000259" key="3">
    <source>
        <dbReference type="Pfam" id="PF00892"/>
    </source>
</evidence>
<dbReference type="InterPro" id="IPR037185">
    <property type="entry name" value="EmrE-like"/>
</dbReference>
<dbReference type="Pfam" id="PF00892">
    <property type="entry name" value="EamA"/>
    <property type="match status" value="2"/>
</dbReference>
<dbReference type="PANTHER" id="PTHR22911:SF79">
    <property type="entry name" value="MOBA-LIKE NTP TRANSFERASE DOMAIN-CONTAINING PROTEIN"/>
    <property type="match status" value="1"/>
</dbReference>
<reference evidence="4" key="1">
    <citation type="submission" date="2020-10" db="EMBL/GenBank/DDBJ databases">
        <authorList>
            <person name="Gilroy R."/>
        </authorList>
    </citation>
    <scope>NUCLEOTIDE SEQUENCE</scope>
    <source>
        <strain evidence="4">4920</strain>
    </source>
</reference>
<feature type="transmembrane region" description="Helical" evidence="2">
    <location>
        <begin position="179"/>
        <end position="198"/>
    </location>
</feature>
<name>A0A9D1NFS9_9FIRM</name>
<organism evidence="4 5">
    <name type="scientific">Candidatus Aphodoplasma excrementigallinarum</name>
    <dbReference type="NCBI Taxonomy" id="2840673"/>
    <lineage>
        <taxon>Bacteria</taxon>
        <taxon>Bacillati</taxon>
        <taxon>Bacillota</taxon>
        <taxon>Clostridia</taxon>
        <taxon>Eubacteriales</taxon>
        <taxon>Candidatus Aphodoplasma</taxon>
    </lineage>
</organism>
<dbReference type="Proteomes" id="UP000886743">
    <property type="component" value="Unassembled WGS sequence"/>
</dbReference>
<feature type="transmembrane region" description="Helical" evidence="2">
    <location>
        <begin position="37"/>
        <end position="56"/>
    </location>
</feature>
<feature type="transmembrane region" description="Helical" evidence="2">
    <location>
        <begin position="68"/>
        <end position="89"/>
    </location>
</feature>
<protein>
    <submittedName>
        <fullName evidence="4">EamA family transporter</fullName>
    </submittedName>
</protein>
<evidence type="ECO:0000313" key="5">
    <source>
        <dbReference type="Proteomes" id="UP000886743"/>
    </source>
</evidence>
<feature type="transmembrane region" description="Helical" evidence="2">
    <location>
        <begin position="244"/>
        <end position="263"/>
    </location>
</feature>
<dbReference type="Gene3D" id="1.10.3730.20">
    <property type="match status" value="2"/>
</dbReference>
<evidence type="ECO:0000313" key="4">
    <source>
        <dbReference type="EMBL" id="HIV02075.1"/>
    </source>
</evidence>
<evidence type="ECO:0000256" key="1">
    <source>
        <dbReference type="ARBA" id="ARBA00007362"/>
    </source>
</evidence>
<dbReference type="PANTHER" id="PTHR22911">
    <property type="entry name" value="ACYL-MALONYL CONDENSING ENZYME-RELATED"/>
    <property type="match status" value="1"/>
</dbReference>
<gene>
    <name evidence="4" type="ORF">IAC74_00765</name>
</gene>
<proteinExistence type="inferred from homology"/>
<keyword evidence="2" id="KW-0472">Membrane</keyword>
<reference evidence="4" key="2">
    <citation type="journal article" date="2021" name="PeerJ">
        <title>Extensive microbial diversity within the chicken gut microbiome revealed by metagenomics and culture.</title>
        <authorList>
            <person name="Gilroy R."/>
            <person name="Ravi A."/>
            <person name="Getino M."/>
            <person name="Pursley I."/>
            <person name="Horton D.L."/>
            <person name="Alikhan N.F."/>
            <person name="Baker D."/>
            <person name="Gharbi K."/>
            <person name="Hall N."/>
            <person name="Watson M."/>
            <person name="Adriaenssens E.M."/>
            <person name="Foster-Nyarko E."/>
            <person name="Jarju S."/>
            <person name="Secka A."/>
            <person name="Antonio M."/>
            <person name="Oren A."/>
            <person name="Chaudhuri R.R."/>
            <person name="La Ragione R."/>
            <person name="Hildebrand F."/>
            <person name="Pallen M.J."/>
        </authorList>
    </citation>
    <scope>NUCLEOTIDE SEQUENCE</scope>
    <source>
        <strain evidence="4">4920</strain>
    </source>
</reference>
<keyword evidence="2" id="KW-1133">Transmembrane helix</keyword>
<comment type="similarity">
    <text evidence="1">Belongs to the EamA transporter family.</text>
</comment>
<feature type="transmembrane region" description="Helical" evidence="2">
    <location>
        <begin position="269"/>
        <end position="287"/>
    </location>
</feature>
<evidence type="ECO:0000256" key="2">
    <source>
        <dbReference type="SAM" id="Phobius"/>
    </source>
</evidence>
<accession>A0A9D1NFS9</accession>
<dbReference type="GO" id="GO:0016020">
    <property type="term" value="C:membrane"/>
    <property type="evidence" value="ECO:0007669"/>
    <property type="project" value="InterPro"/>
</dbReference>
<sequence>MKTKLSYLSILCAAALWGTMGIFVNQMTAFGFTSMQIIFWRALVAAVVLFGVLICKDRSLLRIRLRDCPIFIGTGVISFTCFSFCYFTAMHLSSLSVAAVLLYTAPVFVMLLSALLFHEKLNVRKILAIVLTVAGCALVTGIASGSAQVSGLGILFGLGAGVGYALYSIFGRYGVERYHTLTVTAYTFLFAAVASLPLSEPMNLLSKVTSPEVVFWILAVGIFTSALPYLLYTAGLTKVESGRAAVLATIEPVVAALVGVFVYGEQLDLYKVGGIVLVFAAVALIQAKSR</sequence>
<dbReference type="EMBL" id="DVOF01000021">
    <property type="protein sequence ID" value="HIV02075.1"/>
    <property type="molecule type" value="Genomic_DNA"/>
</dbReference>
<feature type="domain" description="EamA" evidence="3">
    <location>
        <begin position="152"/>
        <end position="285"/>
    </location>
</feature>
<feature type="transmembrane region" description="Helical" evidence="2">
    <location>
        <begin position="126"/>
        <end position="143"/>
    </location>
</feature>
<dbReference type="InterPro" id="IPR000620">
    <property type="entry name" value="EamA_dom"/>
</dbReference>
<keyword evidence="2" id="KW-0812">Transmembrane</keyword>
<dbReference type="SUPFAM" id="SSF103481">
    <property type="entry name" value="Multidrug resistance efflux transporter EmrE"/>
    <property type="match status" value="2"/>
</dbReference>
<dbReference type="AlphaFoldDB" id="A0A9D1NFS9"/>
<feature type="domain" description="EamA" evidence="3">
    <location>
        <begin position="6"/>
        <end position="140"/>
    </location>
</feature>
<feature type="transmembrane region" description="Helical" evidence="2">
    <location>
        <begin position="95"/>
        <end position="117"/>
    </location>
</feature>
<feature type="transmembrane region" description="Helical" evidence="2">
    <location>
        <begin position="149"/>
        <end position="167"/>
    </location>
</feature>